<keyword evidence="2" id="KW-0946">Virion</keyword>
<evidence type="ECO:0000313" key="6">
    <source>
        <dbReference type="Proteomes" id="UP000309873"/>
    </source>
</evidence>
<feature type="domain" description="Peptidase S74" evidence="4">
    <location>
        <begin position="645"/>
        <end position="741"/>
    </location>
</feature>
<keyword evidence="3" id="KW-0175">Coiled coil</keyword>
<dbReference type="Proteomes" id="UP000309873">
    <property type="component" value="Segment"/>
</dbReference>
<reference evidence="5 6" key="1">
    <citation type="submission" date="2019-01" db="EMBL/GenBank/DDBJ databases">
        <title>Still something new to discover - new insights into E. coli phage diversity and taxonomy.</title>
        <authorList>
            <person name="Korf I.H.E."/>
            <person name="Adriaennsens E."/>
            <person name="Dreiseikelmann B."/>
            <person name="Kropinski A."/>
            <person name="Nimtz M."/>
            <person name="Meier-Kolthoff J.P."/>
            <person name="Rohde M."/>
            <person name="van Raaij M."/>
            <person name="Wittmann J."/>
        </authorList>
    </citation>
    <scope>NUCLEOTIDE SEQUENCE [LARGE SCALE GENOMIC DNA]</scope>
</reference>
<dbReference type="GO" id="GO:0098015">
    <property type="term" value="C:virus tail"/>
    <property type="evidence" value="ECO:0007669"/>
    <property type="project" value="UniProtKB-KW"/>
</dbReference>
<evidence type="ECO:0000256" key="1">
    <source>
        <dbReference type="ARBA" id="ARBA00004328"/>
    </source>
</evidence>
<evidence type="ECO:0000256" key="2">
    <source>
        <dbReference type="ARBA" id="ARBA00022732"/>
    </source>
</evidence>
<keyword evidence="2" id="KW-1227">Viral tail protein</keyword>
<dbReference type="PROSITE" id="PS51688">
    <property type="entry name" value="ICA"/>
    <property type="match status" value="1"/>
</dbReference>
<sequence length="747" mass="78777">MSRNLMPKSGAMAPYVVVNRDAAVAGVFSVDGEAGAVVLTSKYLQISKYNLDQQELNTRLTGIDSSIKSNTDAIGNINTAIGSINSTLNTKAAKGANNDITELNALTKAITVAQGGTGASTAENARANLELNRFKQFPGETLVYSPYATNYLTVGEGTTWGVYSTASGTFIPLPIQSGGTGASTPAEALTKLLDGKPLALAADGQAPYDAVTVRQLANISGGGGASMSGVMNNRIGAVEWFNGNRTNLPAGYIPADGQLVSRTDAKTADLWSAVSSGLFYAVSDALWINSGDPNRPSAWRASYSTGDGSTTFRVPDLNGTQLNSIKHLFLSGSSGATNEPSANQVWNQTAPNITGTFYTHGSNADAADAMGAFYLNAQDTGSSFTVGGSDKGDHLGFSASRSNKTYGRGPAYQSDPGGTGPIGDLYPNHATGIWIIRANGSFNAANTDFSSINADASAPAVSTTVLGGKLTSQYRVGTTDAYRMRMYAQGAYARNLVGVIAVENQLVSEIDVAHFNFGLDGAIRLGRATGGSATPLAYGYTPFRAQDWWNTSLYGAFVPIVGGGTGGPGGAWRSYTALGTLTMGSDINAHPNAMLTQCWDYDLSTGESPSGNAVRNTIFNGTSYDITFGDNAGTVNYIFSKSPVSDRNKKKDIESLSTSIALENIKQMEYTSFKYIYDKGNQVRRGFIAQQLEEIDSQYVRKYESSDGSTSLALDENVLLLDALAAIQNLSNQIEELKLQIAELKAK</sequence>
<evidence type="ECO:0000256" key="3">
    <source>
        <dbReference type="SAM" id="Coils"/>
    </source>
</evidence>
<gene>
    <name evidence="5" type="ORF">HdH2rev_00158</name>
</gene>
<protein>
    <recommendedName>
        <fullName evidence="4">Peptidase S74 domain-containing protein</fullName>
    </recommendedName>
</protein>
<proteinExistence type="predicted"/>
<dbReference type="EMBL" id="MK373796">
    <property type="protein sequence ID" value="QBQ81232.1"/>
    <property type="molecule type" value="Genomic_DNA"/>
</dbReference>
<feature type="coiled-coil region" evidence="3">
    <location>
        <begin position="720"/>
        <end position="747"/>
    </location>
</feature>
<keyword evidence="6" id="KW-1185">Reference proteome</keyword>
<comment type="subcellular location">
    <subcellularLocation>
        <location evidence="1">Virion</location>
    </subcellularLocation>
</comment>
<evidence type="ECO:0000259" key="4">
    <source>
        <dbReference type="PROSITE" id="PS51688"/>
    </source>
</evidence>
<organism evidence="5 6">
    <name type="scientific">Escherichia phage vB_EcoS_HdH2</name>
    <dbReference type="NCBI Taxonomy" id="2508174"/>
    <lineage>
        <taxon>Viruses</taxon>
        <taxon>Duplodnaviria</taxon>
        <taxon>Heunggongvirae</taxon>
        <taxon>Uroviricota</taxon>
        <taxon>Caudoviricetes</taxon>
        <taxon>Demerecviridae</taxon>
        <taxon>Markadamsvirinae</taxon>
        <taxon>Tequintavirus</taxon>
        <taxon>Tequintavirus HdH2</taxon>
    </lineage>
</organism>
<dbReference type="Pfam" id="PF13884">
    <property type="entry name" value="Peptidase_S74"/>
    <property type="match status" value="1"/>
</dbReference>
<evidence type="ECO:0000313" key="5">
    <source>
        <dbReference type="EMBL" id="QBQ81232.1"/>
    </source>
</evidence>
<dbReference type="InterPro" id="IPR030392">
    <property type="entry name" value="S74_ICA"/>
</dbReference>
<accession>A0A482N6W9</accession>
<name>A0A482N6W9_9CAUD</name>